<keyword evidence="2" id="KW-1185">Reference proteome</keyword>
<organism evidence="2 3">
    <name type="scientific">Plectus sambesii</name>
    <dbReference type="NCBI Taxonomy" id="2011161"/>
    <lineage>
        <taxon>Eukaryota</taxon>
        <taxon>Metazoa</taxon>
        <taxon>Ecdysozoa</taxon>
        <taxon>Nematoda</taxon>
        <taxon>Chromadorea</taxon>
        <taxon>Plectida</taxon>
        <taxon>Plectina</taxon>
        <taxon>Plectoidea</taxon>
        <taxon>Plectidae</taxon>
        <taxon>Plectus</taxon>
    </lineage>
</organism>
<proteinExistence type="predicted"/>
<name>A0A914XG95_9BILA</name>
<feature type="region of interest" description="Disordered" evidence="1">
    <location>
        <begin position="24"/>
        <end position="43"/>
    </location>
</feature>
<feature type="region of interest" description="Disordered" evidence="1">
    <location>
        <begin position="55"/>
        <end position="78"/>
    </location>
</feature>
<reference evidence="3" key="1">
    <citation type="submission" date="2022-11" db="UniProtKB">
        <authorList>
            <consortium name="WormBaseParasite"/>
        </authorList>
    </citation>
    <scope>IDENTIFICATION</scope>
</reference>
<dbReference type="AlphaFoldDB" id="A0A914XG95"/>
<dbReference type="WBParaSite" id="PSAMB.scaffold7929size6877.g30780.t1">
    <property type="protein sequence ID" value="PSAMB.scaffold7929size6877.g30780.t1"/>
    <property type="gene ID" value="PSAMB.scaffold7929size6877.g30780"/>
</dbReference>
<dbReference type="Proteomes" id="UP000887566">
    <property type="component" value="Unplaced"/>
</dbReference>
<accession>A0A914XG95</accession>
<sequence>MAYHMMYTIFDQATQQAMSIKRSSGLDLEAEENGEASQKSTTKRAKVYYPATMSGEIIDKPPSGTPADEDCLTTVVDS</sequence>
<evidence type="ECO:0000313" key="3">
    <source>
        <dbReference type="WBParaSite" id="PSAMB.scaffold7929size6877.g30780.t1"/>
    </source>
</evidence>
<protein>
    <submittedName>
        <fullName evidence="3">Uncharacterized protein</fullName>
    </submittedName>
</protein>
<evidence type="ECO:0000313" key="2">
    <source>
        <dbReference type="Proteomes" id="UP000887566"/>
    </source>
</evidence>
<evidence type="ECO:0000256" key="1">
    <source>
        <dbReference type="SAM" id="MobiDB-lite"/>
    </source>
</evidence>